<gene>
    <name evidence="1" type="ORF">QO012_002562</name>
</gene>
<evidence type="ECO:0000313" key="1">
    <source>
        <dbReference type="EMBL" id="MDQ0448057.1"/>
    </source>
</evidence>
<name>A0ABU0I0D4_9HYPH</name>
<comment type="caution">
    <text evidence="1">The sequence shown here is derived from an EMBL/GenBank/DDBJ whole genome shotgun (WGS) entry which is preliminary data.</text>
</comment>
<sequence>MALTNAEKQSRHRERIKGRLTLAALVEAFQARVRQQVVEAGEDPASPAARGEAFARMMAHPDGRAVVMTFLDKAVGCEEEEVVAA</sequence>
<dbReference type="Proteomes" id="UP001231124">
    <property type="component" value="Unassembled WGS sequence"/>
</dbReference>
<organism evidence="1 2">
    <name type="scientific">Methylobacterium aerolatum</name>
    <dbReference type="NCBI Taxonomy" id="418708"/>
    <lineage>
        <taxon>Bacteria</taxon>
        <taxon>Pseudomonadati</taxon>
        <taxon>Pseudomonadota</taxon>
        <taxon>Alphaproteobacteria</taxon>
        <taxon>Hyphomicrobiales</taxon>
        <taxon>Methylobacteriaceae</taxon>
        <taxon>Methylobacterium</taxon>
    </lineage>
</organism>
<reference evidence="1 2" key="1">
    <citation type="submission" date="2023-07" db="EMBL/GenBank/DDBJ databases">
        <title>Genomic Encyclopedia of Type Strains, Phase IV (KMG-IV): sequencing the most valuable type-strain genomes for metagenomic binning, comparative biology and taxonomic classification.</title>
        <authorList>
            <person name="Goeker M."/>
        </authorList>
    </citation>
    <scope>NUCLEOTIDE SEQUENCE [LARGE SCALE GENOMIC DNA]</scope>
    <source>
        <strain evidence="1 2">DSM 19013</strain>
    </source>
</reference>
<dbReference type="RefSeq" id="WP_238206072.1">
    <property type="nucleotide sequence ID" value="NZ_BPQE01000025.1"/>
</dbReference>
<proteinExistence type="predicted"/>
<keyword evidence="2" id="KW-1185">Reference proteome</keyword>
<evidence type="ECO:0000313" key="2">
    <source>
        <dbReference type="Proteomes" id="UP001231124"/>
    </source>
</evidence>
<dbReference type="EMBL" id="JAUSVP010000006">
    <property type="protein sequence ID" value="MDQ0448057.1"/>
    <property type="molecule type" value="Genomic_DNA"/>
</dbReference>
<protein>
    <submittedName>
        <fullName evidence="1">Uncharacterized protein</fullName>
    </submittedName>
</protein>
<accession>A0ABU0I0D4</accession>